<reference evidence="2 3" key="1">
    <citation type="submission" date="2015-04" db="EMBL/GenBank/DDBJ databases">
        <title>Complete Genome Sequence of Brevibacterium flavum ATCC 15168.</title>
        <authorList>
            <person name="Ahn J."/>
            <person name="Park G."/>
            <person name="Jeon W."/>
            <person name="Jang Y."/>
            <person name="Jang M."/>
            <person name="Lee H."/>
            <person name="Lee H."/>
        </authorList>
    </citation>
    <scope>NUCLEOTIDE SEQUENCE [LARGE SCALE GENOMIC DNA]</scope>
    <source>
        <strain evidence="2 3">ATCC 15168</strain>
    </source>
</reference>
<evidence type="ECO:0000313" key="3">
    <source>
        <dbReference type="Proteomes" id="UP000034037"/>
    </source>
</evidence>
<dbReference type="InterPro" id="IPR037523">
    <property type="entry name" value="VOC_core"/>
</dbReference>
<keyword evidence="3" id="KW-1185">Reference proteome</keyword>
<gene>
    <name evidence="2" type="ORF">YH66_00885</name>
</gene>
<dbReference type="AlphaFoldDB" id="A0A0F6Z4K8"/>
<dbReference type="EMBL" id="CP011309">
    <property type="protein sequence ID" value="AKF26208.1"/>
    <property type="molecule type" value="Genomic_DNA"/>
</dbReference>
<dbReference type="InterPro" id="IPR029068">
    <property type="entry name" value="Glyas_Bleomycin-R_OHBP_Dase"/>
</dbReference>
<accession>A0A0F6Z4K8</accession>
<evidence type="ECO:0000259" key="1">
    <source>
        <dbReference type="PROSITE" id="PS51819"/>
    </source>
</evidence>
<dbReference type="PANTHER" id="PTHR33993">
    <property type="entry name" value="GLYOXALASE-RELATED"/>
    <property type="match status" value="1"/>
</dbReference>
<proteinExistence type="predicted"/>
<protein>
    <submittedName>
        <fullName evidence="2">Glyoxalase</fullName>
    </submittedName>
</protein>
<dbReference type="PROSITE" id="PS51819">
    <property type="entry name" value="VOC"/>
    <property type="match status" value="1"/>
</dbReference>
<dbReference type="RefSeq" id="WP_003863720.1">
    <property type="nucleotide sequence ID" value="NZ_CP011309.1"/>
</dbReference>
<dbReference type="Pfam" id="PF00903">
    <property type="entry name" value="Glyoxalase"/>
    <property type="match status" value="2"/>
</dbReference>
<dbReference type="Proteomes" id="UP000034037">
    <property type="component" value="Chromosome"/>
</dbReference>
<dbReference type="CDD" id="cd07247">
    <property type="entry name" value="SgaA_N_like"/>
    <property type="match status" value="1"/>
</dbReference>
<feature type="domain" description="VOC" evidence="1">
    <location>
        <begin position="10"/>
        <end position="120"/>
    </location>
</feature>
<dbReference type="HOGENOM" id="CLU_069623_0_1_11"/>
<dbReference type="Gene3D" id="3.10.180.10">
    <property type="entry name" value="2,3-Dihydroxybiphenyl 1,2-Dioxygenase, domain 1"/>
    <property type="match status" value="2"/>
</dbReference>
<name>A0A0F6Z4K8_9CORY</name>
<dbReference type="PANTHER" id="PTHR33993:SF14">
    <property type="entry name" value="GB|AAF24581.1"/>
    <property type="match status" value="1"/>
</dbReference>
<dbReference type="InterPro" id="IPR052164">
    <property type="entry name" value="Anthracycline_SecMetBiosynth"/>
</dbReference>
<evidence type="ECO:0000313" key="2">
    <source>
        <dbReference type="EMBL" id="AKF26208.1"/>
    </source>
</evidence>
<organism evidence="2 3">
    <name type="scientific">[Brevibacterium] flavum</name>
    <dbReference type="NCBI Taxonomy" id="92706"/>
    <lineage>
        <taxon>Bacteria</taxon>
        <taxon>Bacillati</taxon>
        <taxon>Actinomycetota</taxon>
        <taxon>Actinomycetes</taxon>
        <taxon>Mycobacteriales</taxon>
        <taxon>Corynebacteriaceae</taxon>
        <taxon>Corynebacterium</taxon>
    </lineage>
</organism>
<dbReference type="InterPro" id="IPR004360">
    <property type="entry name" value="Glyas_Fos-R_dOase_dom"/>
</dbReference>
<dbReference type="SUPFAM" id="SSF54593">
    <property type="entry name" value="Glyoxalase/Bleomycin resistance protein/Dihydroxybiphenyl dioxygenase"/>
    <property type="match status" value="2"/>
</dbReference>
<dbReference type="PATRIC" id="fig|92706.3.peg.178"/>
<sequence>MPAFEAMPGMPYWIDLSTSDIAKSAHFYENVLGWEIEEVNDGYRMARLQGLPVAGLIDQRGESSIPDTWITYFLSYDLDATAKKIAELGGRILAEPTDVHLGRMILAVDTAGALFGVIEPGSEESFVAAGEPGTSVWHELTTVSKYSEAIDFYGELFTWTTSEMASAEDDSFRYTTALADGSAFAGIFDAKGHFPPQVPSFWQSYLGVLNADDAAAKAKEFGGDVIRKPWDSEFGRMVLISDSTGATITLCEVEEYVEEAAEGDDLFDIDLSAFEEQFRNQEGQ</sequence>